<protein>
    <submittedName>
        <fullName evidence="1">Uncharacterized protein</fullName>
    </submittedName>
</protein>
<evidence type="ECO:0000313" key="1">
    <source>
        <dbReference type="EMBL" id="SEI18827.1"/>
    </source>
</evidence>
<organism evidence="1 2">
    <name type="scientific">Pseudomonas asplenii</name>
    <dbReference type="NCBI Taxonomy" id="53407"/>
    <lineage>
        <taxon>Bacteria</taxon>
        <taxon>Pseudomonadati</taxon>
        <taxon>Pseudomonadota</taxon>
        <taxon>Gammaproteobacteria</taxon>
        <taxon>Pseudomonadales</taxon>
        <taxon>Pseudomonadaceae</taxon>
        <taxon>Pseudomonas</taxon>
    </lineage>
</organism>
<dbReference type="OrthoDB" id="6930556at2"/>
<dbReference type="RefSeq" id="WP_029531021.1">
    <property type="nucleotide sequence ID" value="NZ_LT629972.1"/>
</dbReference>
<accession>A0A1H6P2A9</accession>
<proteinExistence type="predicted"/>
<name>A0A1H6P2A9_9PSED</name>
<evidence type="ECO:0000313" key="2">
    <source>
        <dbReference type="Proteomes" id="UP000182272"/>
    </source>
</evidence>
<dbReference type="Proteomes" id="UP000182272">
    <property type="component" value="Chromosome I"/>
</dbReference>
<sequence length="105" mass="11919">MSDEFSFVWLLRLLEQSYEEVARDVPGAVAALRIDRPLPADMSLQQLLISTLESGSPYWTGLAIKWVEQGFPRDSELIKALRQCSDNKAIAQSDRHKARRFAGRV</sequence>
<dbReference type="EMBL" id="LT629972">
    <property type="protein sequence ID" value="SEI18827.1"/>
    <property type="molecule type" value="Genomic_DNA"/>
</dbReference>
<dbReference type="AlphaFoldDB" id="A0A1H6P2A9"/>
<reference evidence="1 2" key="1">
    <citation type="submission" date="2016-10" db="EMBL/GenBank/DDBJ databases">
        <authorList>
            <person name="de Groot N.N."/>
        </authorList>
    </citation>
    <scope>NUCLEOTIDE SEQUENCE [LARGE SCALE GENOMIC DNA]</scope>
    <source>
        <strain evidence="1 2">LMG 2158</strain>
    </source>
</reference>
<gene>
    <name evidence="1" type="ORF">SAMN05216581_3802</name>
</gene>